<evidence type="ECO:0000259" key="6">
    <source>
        <dbReference type="Pfam" id="PF08240"/>
    </source>
</evidence>
<evidence type="ECO:0000256" key="3">
    <source>
        <dbReference type="ARBA" id="ARBA00022723"/>
    </source>
</evidence>
<dbReference type="SUPFAM" id="SSF51735">
    <property type="entry name" value="NAD(P)-binding Rossmann-fold domains"/>
    <property type="match status" value="1"/>
</dbReference>
<reference evidence="7 8" key="1">
    <citation type="submission" date="2018-03" db="EMBL/GenBank/DDBJ databases">
        <title>Genomic Encyclopedia of Type Strains, Phase III (KMG-III): the genomes of soil and plant-associated and newly described type strains.</title>
        <authorList>
            <person name="Whitman W."/>
        </authorList>
    </citation>
    <scope>NUCLEOTIDE SEQUENCE [LARGE SCALE GENOMIC DNA]</scope>
    <source>
        <strain evidence="7 8">VKM Ac-1602</strain>
    </source>
</reference>
<dbReference type="EMBL" id="QGDV01000003">
    <property type="protein sequence ID" value="PWJ65218.1"/>
    <property type="molecule type" value="Genomic_DNA"/>
</dbReference>
<dbReference type="InterPro" id="IPR036291">
    <property type="entry name" value="NAD(P)-bd_dom_sf"/>
</dbReference>
<gene>
    <name evidence="7" type="ORF">B0H03_10365</name>
</gene>
<comment type="similarity">
    <text evidence="2">Belongs to the zinc-containing alcohol dehydrogenase family.</text>
</comment>
<comment type="caution">
    <text evidence="7">The sequence shown here is derived from an EMBL/GenBank/DDBJ whole genome shotgun (WGS) entry which is preliminary data.</text>
</comment>
<evidence type="ECO:0000313" key="8">
    <source>
        <dbReference type="Proteomes" id="UP000245674"/>
    </source>
</evidence>
<evidence type="ECO:0000256" key="2">
    <source>
        <dbReference type="ARBA" id="ARBA00008072"/>
    </source>
</evidence>
<keyword evidence="5" id="KW-0560">Oxidoreductase</keyword>
<dbReference type="PANTHER" id="PTHR43350:SF19">
    <property type="entry name" value="D-GULOSIDE 3-DEHYDROGENASE"/>
    <property type="match status" value="1"/>
</dbReference>
<dbReference type="PROSITE" id="PS00059">
    <property type="entry name" value="ADH_ZINC"/>
    <property type="match status" value="1"/>
</dbReference>
<evidence type="ECO:0000256" key="1">
    <source>
        <dbReference type="ARBA" id="ARBA00001947"/>
    </source>
</evidence>
<dbReference type="RefSeq" id="WP_202129870.1">
    <property type="nucleotide sequence ID" value="NZ_QGDV01000003.1"/>
</dbReference>
<dbReference type="Gene3D" id="3.90.180.10">
    <property type="entry name" value="Medium-chain alcohol dehydrogenases, catalytic domain"/>
    <property type="match status" value="1"/>
</dbReference>
<proteinExistence type="inferred from homology"/>
<keyword evidence="3" id="KW-0479">Metal-binding</keyword>
<dbReference type="PANTHER" id="PTHR43350">
    <property type="entry name" value="NAD-DEPENDENT ALCOHOL DEHYDROGENASE"/>
    <property type="match status" value="1"/>
</dbReference>
<keyword evidence="4" id="KW-0862">Zinc</keyword>
<evidence type="ECO:0000256" key="5">
    <source>
        <dbReference type="ARBA" id="ARBA00023002"/>
    </source>
</evidence>
<dbReference type="InterPro" id="IPR002328">
    <property type="entry name" value="ADH_Zn_CS"/>
</dbReference>
<evidence type="ECO:0000313" key="7">
    <source>
        <dbReference type="EMBL" id="PWJ65218.1"/>
    </source>
</evidence>
<organism evidence="7 8">
    <name type="scientific">Rathayibacter iranicus NCPPB 2253 = VKM Ac-1602</name>
    <dbReference type="NCBI Taxonomy" id="1328868"/>
    <lineage>
        <taxon>Bacteria</taxon>
        <taxon>Bacillati</taxon>
        <taxon>Actinomycetota</taxon>
        <taxon>Actinomycetes</taxon>
        <taxon>Micrococcales</taxon>
        <taxon>Microbacteriaceae</taxon>
        <taxon>Rathayibacter</taxon>
    </lineage>
</organism>
<dbReference type="InterPro" id="IPR011032">
    <property type="entry name" value="GroES-like_sf"/>
</dbReference>
<dbReference type="InterPro" id="IPR013154">
    <property type="entry name" value="ADH-like_N"/>
</dbReference>
<evidence type="ECO:0000256" key="4">
    <source>
        <dbReference type="ARBA" id="ARBA00022833"/>
    </source>
</evidence>
<accession>A0ABX5LDV9</accession>
<dbReference type="SUPFAM" id="SSF50129">
    <property type="entry name" value="GroES-like"/>
    <property type="match status" value="1"/>
</dbReference>
<sequence length="375" mass="40760">MNPTLPLARPALDRRHPAAVPTGLMQVVELTGPGDLRAATRPIPSTPADGVLLRTRAVSVCSTDVSFFEGHLYPDAYPVVLGHEYVGEVVDVGPEIAKTETVSIGDRVVYWGQTDFDGLAEYRSLRPVFAGEHKTDQFAAERSFVDDRRAAAVVVPSTLPDIGASLIEPTTGALRSILANPPVIGDRVLILGAGPIGIIAGSILRKMFAVSEVVVLDTNLARNAHAAVIFADRAITPAELADIRADHFDYVFDTLPTIRIDDDEVDPRRQAMRRLRPQGRYVLYGASQEMQKFDTWLLLAKGIRIVSAPFDVRVFPMHRSAAVIRAALGAITSGVVDIDSLVTRVHPFADVEGMRAIFADYRTTTDLKIVIDFSG</sequence>
<protein>
    <submittedName>
        <fullName evidence="7">L-iditol 2-dehydrogenase/threonine 3-dehydrogenase</fullName>
    </submittedName>
</protein>
<feature type="domain" description="Alcohol dehydrogenase-like N-terminal" evidence="6">
    <location>
        <begin position="49"/>
        <end position="109"/>
    </location>
</feature>
<dbReference type="Gene3D" id="3.40.50.720">
    <property type="entry name" value="NAD(P)-binding Rossmann-like Domain"/>
    <property type="match status" value="1"/>
</dbReference>
<name>A0ABX5LDV9_9MICO</name>
<keyword evidence="8" id="KW-1185">Reference proteome</keyword>
<comment type="cofactor">
    <cofactor evidence="1">
        <name>Zn(2+)</name>
        <dbReference type="ChEBI" id="CHEBI:29105"/>
    </cofactor>
</comment>
<dbReference type="Proteomes" id="UP000245674">
    <property type="component" value="Unassembled WGS sequence"/>
</dbReference>
<dbReference type="Pfam" id="PF08240">
    <property type="entry name" value="ADH_N"/>
    <property type="match status" value="1"/>
</dbReference>